<evidence type="ECO:0000313" key="5">
    <source>
        <dbReference type="Proteomes" id="UP001498398"/>
    </source>
</evidence>
<reference evidence="4 5" key="1">
    <citation type="submission" date="2024-01" db="EMBL/GenBank/DDBJ databases">
        <title>A draft genome for the cacao thread blight pathogen Marasmiellus scandens.</title>
        <authorList>
            <person name="Baruah I.K."/>
            <person name="Leung J."/>
            <person name="Bukari Y."/>
            <person name="Amoako-Attah I."/>
            <person name="Meinhardt L.W."/>
            <person name="Bailey B.A."/>
            <person name="Cohen S.P."/>
        </authorList>
    </citation>
    <scope>NUCLEOTIDE SEQUENCE [LARGE SCALE GENOMIC DNA]</scope>
    <source>
        <strain evidence="4 5">GH-19</strain>
    </source>
</reference>
<dbReference type="InterPro" id="IPR051265">
    <property type="entry name" value="HIBADH-related_NP60_sf"/>
</dbReference>
<evidence type="ECO:0000259" key="3">
    <source>
        <dbReference type="Pfam" id="PF09130"/>
    </source>
</evidence>
<dbReference type="Proteomes" id="UP001498398">
    <property type="component" value="Unassembled WGS sequence"/>
</dbReference>
<evidence type="ECO:0000313" key="4">
    <source>
        <dbReference type="EMBL" id="KAK7472965.1"/>
    </source>
</evidence>
<dbReference type="PANTHER" id="PTHR43580:SF2">
    <property type="entry name" value="CYTOKINE-LIKE NUCLEAR FACTOR N-PAC"/>
    <property type="match status" value="1"/>
</dbReference>
<comment type="caution">
    <text evidence="4">The sequence shown here is derived from an EMBL/GenBank/DDBJ whole genome shotgun (WGS) entry which is preliminary data.</text>
</comment>
<dbReference type="SUPFAM" id="SSF48179">
    <property type="entry name" value="6-phosphogluconate dehydrogenase C-terminal domain-like"/>
    <property type="match status" value="1"/>
</dbReference>
<organism evidence="4 5">
    <name type="scientific">Marasmiellus scandens</name>
    <dbReference type="NCBI Taxonomy" id="2682957"/>
    <lineage>
        <taxon>Eukaryota</taxon>
        <taxon>Fungi</taxon>
        <taxon>Dikarya</taxon>
        <taxon>Basidiomycota</taxon>
        <taxon>Agaricomycotina</taxon>
        <taxon>Agaricomycetes</taxon>
        <taxon>Agaricomycetidae</taxon>
        <taxon>Agaricales</taxon>
        <taxon>Marasmiineae</taxon>
        <taxon>Omphalotaceae</taxon>
        <taxon>Marasmiellus</taxon>
    </lineage>
</organism>
<name>A0ABR1K5Z5_9AGAR</name>
<dbReference type="InterPro" id="IPR008927">
    <property type="entry name" value="6-PGluconate_DH-like_C_sf"/>
</dbReference>
<proteinExistence type="inferred from homology"/>
<dbReference type="Pfam" id="PF03446">
    <property type="entry name" value="NAD_binding_2"/>
    <property type="match status" value="1"/>
</dbReference>
<protein>
    <recommendedName>
        <fullName evidence="6">6-phosphogluconate dehydrogenase C-terminal domain-like protein</fullName>
    </recommendedName>
</protein>
<dbReference type="InterPro" id="IPR013328">
    <property type="entry name" value="6PGD_dom2"/>
</dbReference>
<keyword evidence="5" id="KW-1185">Reference proteome</keyword>
<feature type="domain" description="6-phosphogluconate dehydrogenase NADP-binding" evidence="2">
    <location>
        <begin position="4"/>
        <end position="146"/>
    </location>
</feature>
<dbReference type="PANTHER" id="PTHR43580">
    <property type="entry name" value="OXIDOREDUCTASE GLYR1-RELATED"/>
    <property type="match status" value="1"/>
</dbReference>
<comment type="similarity">
    <text evidence="1">Belongs to the HIBADH-related family. NP60 subfamily.</text>
</comment>
<dbReference type="EMBL" id="JBANRG010000001">
    <property type="protein sequence ID" value="KAK7472965.1"/>
    <property type="molecule type" value="Genomic_DNA"/>
</dbReference>
<evidence type="ECO:0008006" key="6">
    <source>
        <dbReference type="Google" id="ProtNLM"/>
    </source>
</evidence>
<sequence length="281" mass="29627">MPIVAVIAAGAMGAAVGYRLTQAGCTVLTNLDGRSEATRRRALEAGMKPASLSQIASEADHLLSILPPSSAVSFAELFLQESVGIQRKSESPLIFADCNAVNPVTVKKIAGLFAGSSMKMVDAGIIGGPPKGEYNPTFYASADEEDVLGEFGKLTRYGLKISLLKGGVGDASALKMSYAGITKGTTALFTIMILAAEASSPATAEALRTELAASQPEFLDRIKRAIPPMIPKAYRWVGEMEEIAGFIGGREGETYEGIARIYERVTGNEGGEVETLKRFVG</sequence>
<dbReference type="InterPro" id="IPR036291">
    <property type="entry name" value="NAD(P)-bd_dom_sf"/>
</dbReference>
<dbReference type="InterPro" id="IPR006115">
    <property type="entry name" value="6PGDH_NADP-bd"/>
</dbReference>
<dbReference type="Pfam" id="PF09130">
    <property type="entry name" value="DUF1932"/>
    <property type="match status" value="1"/>
</dbReference>
<accession>A0ABR1K5Z5</accession>
<dbReference type="SUPFAM" id="SSF51735">
    <property type="entry name" value="NAD(P)-binding Rossmann-fold domains"/>
    <property type="match status" value="1"/>
</dbReference>
<dbReference type="InterPro" id="IPR015814">
    <property type="entry name" value="Pgluconate_DH_NAD-bd_C"/>
</dbReference>
<dbReference type="Gene3D" id="1.10.1040.10">
    <property type="entry name" value="N-(1-d-carboxylethyl)-l-norvaline Dehydrogenase, domain 2"/>
    <property type="match status" value="1"/>
</dbReference>
<evidence type="ECO:0000256" key="1">
    <source>
        <dbReference type="ARBA" id="ARBA00007598"/>
    </source>
</evidence>
<gene>
    <name evidence="4" type="ORF">VKT23_001069</name>
</gene>
<feature type="domain" description="Phosphogluconate dehydrogenase NAD-binding putative C-terminal" evidence="3">
    <location>
        <begin position="198"/>
        <end position="265"/>
    </location>
</feature>
<evidence type="ECO:0000259" key="2">
    <source>
        <dbReference type="Pfam" id="PF03446"/>
    </source>
</evidence>
<dbReference type="Gene3D" id="3.40.50.720">
    <property type="entry name" value="NAD(P)-binding Rossmann-like Domain"/>
    <property type="match status" value="1"/>
</dbReference>